<dbReference type="InterPro" id="IPR014500">
    <property type="entry name" value="UCP019307_cupin"/>
</dbReference>
<accession>A0ABT9WJD4</accession>
<protein>
    <submittedName>
        <fullName evidence="2">Uncharacterized protein YjlB</fullName>
    </submittedName>
</protein>
<proteinExistence type="predicted"/>
<dbReference type="InterPro" id="IPR014710">
    <property type="entry name" value="RmlC-like_jellyroll"/>
</dbReference>
<dbReference type="PANTHER" id="PTHR36448:SF2">
    <property type="entry name" value="CUPIN TYPE-1 DOMAIN-CONTAINING PROTEIN"/>
    <property type="match status" value="1"/>
</dbReference>
<comment type="caution">
    <text evidence="2">The sequence shown here is derived from an EMBL/GenBank/DDBJ whole genome shotgun (WGS) entry which is preliminary data.</text>
</comment>
<name>A0ABT9WJD4_9BACL</name>
<evidence type="ECO:0000259" key="1">
    <source>
        <dbReference type="Pfam" id="PF07883"/>
    </source>
</evidence>
<dbReference type="InterPro" id="IPR013096">
    <property type="entry name" value="Cupin_2"/>
</dbReference>
<gene>
    <name evidence="2" type="ORF">J2T19_004819</name>
</gene>
<dbReference type="SUPFAM" id="SSF51182">
    <property type="entry name" value="RmlC-like cupins"/>
    <property type="match status" value="1"/>
</dbReference>
<dbReference type="Gene3D" id="2.60.120.10">
    <property type="entry name" value="Jelly Rolls"/>
    <property type="match status" value="1"/>
</dbReference>
<dbReference type="EMBL" id="JAUSTI010000018">
    <property type="protein sequence ID" value="MDQ0173326.1"/>
    <property type="molecule type" value="Genomic_DNA"/>
</dbReference>
<keyword evidence="3" id="KW-1185">Reference proteome</keyword>
<dbReference type="RefSeq" id="WP_307220227.1">
    <property type="nucleotide sequence ID" value="NZ_JAUSTI010000018.1"/>
</dbReference>
<dbReference type="PANTHER" id="PTHR36448">
    <property type="entry name" value="BLR7373 PROTEIN"/>
    <property type="match status" value="1"/>
</dbReference>
<sequence>MERTDPQVQTLFLHDDGVIPNHPTLPVLIYHGVWADNPSSAEQKMNDHHWGNSWVNGVFDYHHYHSNAHEALAVISGSVQVILGGEHGHVVTLQAGDVVVLPAGTGHKRLHASLDFRIAGAYPAGMNYNTRTGDPNERPQALREIQEVPLPDTDPVYGEDGPLLKLWGKRTEAYQD</sequence>
<organism evidence="2 3">
    <name type="scientific">Paenibacillus tundrae</name>
    <dbReference type="NCBI Taxonomy" id="528187"/>
    <lineage>
        <taxon>Bacteria</taxon>
        <taxon>Bacillati</taxon>
        <taxon>Bacillota</taxon>
        <taxon>Bacilli</taxon>
        <taxon>Bacillales</taxon>
        <taxon>Paenibacillaceae</taxon>
        <taxon>Paenibacillus</taxon>
    </lineage>
</organism>
<reference evidence="2 3" key="1">
    <citation type="submission" date="2023-07" db="EMBL/GenBank/DDBJ databases">
        <title>Sorghum-associated microbial communities from plants grown in Nebraska, USA.</title>
        <authorList>
            <person name="Schachtman D."/>
        </authorList>
    </citation>
    <scope>NUCLEOTIDE SEQUENCE [LARGE SCALE GENOMIC DNA]</scope>
    <source>
        <strain evidence="2 3">DS1314</strain>
    </source>
</reference>
<dbReference type="CDD" id="cd02219">
    <property type="entry name" value="cupin_YjlB-like"/>
    <property type="match status" value="1"/>
</dbReference>
<dbReference type="PIRSF" id="PIRSF019307">
    <property type="entry name" value="UCP019307"/>
    <property type="match status" value="1"/>
</dbReference>
<dbReference type="InterPro" id="IPR011051">
    <property type="entry name" value="RmlC_Cupin_sf"/>
</dbReference>
<dbReference type="InterPro" id="IPR047121">
    <property type="entry name" value="YjiB-like"/>
</dbReference>
<evidence type="ECO:0000313" key="2">
    <source>
        <dbReference type="EMBL" id="MDQ0173326.1"/>
    </source>
</evidence>
<dbReference type="Proteomes" id="UP001233836">
    <property type="component" value="Unassembled WGS sequence"/>
</dbReference>
<dbReference type="Pfam" id="PF07883">
    <property type="entry name" value="Cupin_2"/>
    <property type="match status" value="1"/>
</dbReference>
<evidence type="ECO:0000313" key="3">
    <source>
        <dbReference type="Proteomes" id="UP001233836"/>
    </source>
</evidence>
<feature type="domain" description="Cupin type-2" evidence="1">
    <location>
        <begin position="62"/>
        <end position="108"/>
    </location>
</feature>